<dbReference type="PANTHER" id="PTHR43257:SF2">
    <property type="entry name" value="PYRUVATE DEHYDROGENASE E1 COMPONENT SUBUNIT BETA"/>
    <property type="match status" value="1"/>
</dbReference>
<keyword evidence="9" id="KW-1185">Reference proteome</keyword>
<accession>A0AAD9IZY7</accession>
<comment type="caution">
    <text evidence="8">The sequence shown here is derived from an EMBL/GenBank/DDBJ whole genome shotgun (WGS) entry which is preliminary data.</text>
</comment>
<dbReference type="CDD" id="cd07036">
    <property type="entry name" value="TPP_PYR_E1-PDHc-beta_like"/>
    <property type="match status" value="1"/>
</dbReference>
<comment type="catalytic activity">
    <reaction evidence="6">
        <text>N(6)-[(R)-lipoyl]-L-lysyl-[protein] + pyruvate + H(+) = N(6)-[(R)-S(8)-acetyldihydrolipoyl]-L-lysyl-[protein] + CO2</text>
        <dbReference type="Rhea" id="RHEA:19189"/>
        <dbReference type="Rhea" id="RHEA-COMP:10474"/>
        <dbReference type="Rhea" id="RHEA-COMP:10478"/>
        <dbReference type="ChEBI" id="CHEBI:15361"/>
        <dbReference type="ChEBI" id="CHEBI:15378"/>
        <dbReference type="ChEBI" id="CHEBI:16526"/>
        <dbReference type="ChEBI" id="CHEBI:83099"/>
        <dbReference type="ChEBI" id="CHEBI:83111"/>
        <dbReference type="EC" id="1.2.4.1"/>
    </reaction>
</comment>
<name>A0AAD9IZY7_9ANNE</name>
<dbReference type="GO" id="GO:0004739">
    <property type="term" value="F:pyruvate dehydrogenase (acetyl-transferring) activity"/>
    <property type="evidence" value="ECO:0007669"/>
    <property type="project" value="UniProtKB-EC"/>
</dbReference>
<evidence type="ECO:0000259" key="7">
    <source>
        <dbReference type="SMART" id="SM00861"/>
    </source>
</evidence>
<dbReference type="InterPro" id="IPR009014">
    <property type="entry name" value="Transketo_C/PFOR_II"/>
</dbReference>
<evidence type="ECO:0000313" key="8">
    <source>
        <dbReference type="EMBL" id="KAK2144014.1"/>
    </source>
</evidence>
<dbReference type="Pfam" id="PF02779">
    <property type="entry name" value="Transket_pyr"/>
    <property type="match status" value="1"/>
</dbReference>
<dbReference type="Pfam" id="PF02780">
    <property type="entry name" value="Transketolase_C"/>
    <property type="match status" value="1"/>
</dbReference>
<comment type="cofactor">
    <cofactor evidence="1">
        <name>thiamine diphosphate</name>
        <dbReference type="ChEBI" id="CHEBI:58937"/>
    </cofactor>
</comment>
<keyword evidence="4" id="KW-0786">Thiamine pyrophosphate</keyword>
<dbReference type="NCBIfam" id="NF006667">
    <property type="entry name" value="PRK09212.1"/>
    <property type="match status" value="1"/>
</dbReference>
<evidence type="ECO:0000256" key="1">
    <source>
        <dbReference type="ARBA" id="ARBA00001964"/>
    </source>
</evidence>
<comment type="function">
    <text evidence="5">The pyruvate dehydrogenase complex catalyzes the overall conversion of pyruvate to acetyl-CoA and CO(2). It contains multiple copies of three enzymatic components: pyruvate dehydrogenase (E1), dihydrolipoamide acetyltransferase (E2) and lipoamide dehydrogenase (E3).</text>
</comment>
<reference evidence="8" key="1">
    <citation type="journal article" date="2023" name="Mol. Biol. Evol.">
        <title>Third-Generation Sequencing Reveals the Adaptive Role of the Epigenome in Three Deep-Sea Polychaetes.</title>
        <authorList>
            <person name="Perez M."/>
            <person name="Aroh O."/>
            <person name="Sun Y."/>
            <person name="Lan Y."/>
            <person name="Juniper S.K."/>
            <person name="Young C.R."/>
            <person name="Angers B."/>
            <person name="Qian P.Y."/>
        </authorList>
    </citation>
    <scope>NUCLEOTIDE SEQUENCE</scope>
    <source>
        <strain evidence="8">P08H-3</strain>
    </source>
</reference>
<dbReference type="EMBL" id="JAODUP010000793">
    <property type="protein sequence ID" value="KAK2144014.1"/>
    <property type="molecule type" value="Genomic_DNA"/>
</dbReference>
<evidence type="ECO:0000256" key="2">
    <source>
        <dbReference type="ARBA" id="ARBA00016220"/>
    </source>
</evidence>
<evidence type="ECO:0000256" key="5">
    <source>
        <dbReference type="ARBA" id="ARBA00025211"/>
    </source>
</evidence>
<dbReference type="InterPro" id="IPR029061">
    <property type="entry name" value="THDP-binding"/>
</dbReference>
<dbReference type="Proteomes" id="UP001208570">
    <property type="component" value="Unassembled WGS sequence"/>
</dbReference>
<evidence type="ECO:0000256" key="3">
    <source>
        <dbReference type="ARBA" id="ARBA00023002"/>
    </source>
</evidence>
<dbReference type="SMART" id="SM00861">
    <property type="entry name" value="Transket_pyr"/>
    <property type="match status" value="1"/>
</dbReference>
<dbReference type="Gene3D" id="3.40.50.920">
    <property type="match status" value="1"/>
</dbReference>
<dbReference type="InterPro" id="IPR005475">
    <property type="entry name" value="Transketolase-like_Pyr-bd"/>
</dbReference>
<dbReference type="PANTHER" id="PTHR43257">
    <property type="entry name" value="PYRUVATE DEHYDROGENASE E1 COMPONENT BETA SUBUNIT"/>
    <property type="match status" value="1"/>
</dbReference>
<gene>
    <name evidence="8" type="ORF">LSH36_793g01244</name>
</gene>
<dbReference type="AlphaFoldDB" id="A0AAD9IZY7"/>
<dbReference type="FunFam" id="3.40.50.920:FF:000001">
    <property type="entry name" value="Pyruvate dehydrogenase E1 beta subunit"/>
    <property type="match status" value="1"/>
</dbReference>
<sequence>MREAIRQAIDEEMDRDDRVFVLGEEVAEYDGAYKVSRGLLKKYGALRVVDTPITELGFTGLGVGAALAGLRPIVEWMTFNFALLALDQVINNAAKMRYMSGGQFRCPIVFRGPNGPAEYLSSQHSQSLQTYFAHVPGLKIIAPTSPYDAKGLLKSAIRDDNPVIVLESEMSYAWKGEVPSEDYTIPLGQAQIKREGTDVTIVVHGKPLKMVLEAAEEVAQQGIAVEVVDVRSIRPLDEQTIYDSVRKTNRAVVVDESWPFASVGSHIAWLISHYCFDELDAQVELVSGEDVPMPYNHSLELAAQPSVEKIIMAIKNVCYRS</sequence>
<evidence type="ECO:0000313" key="9">
    <source>
        <dbReference type="Proteomes" id="UP001208570"/>
    </source>
</evidence>
<dbReference type="Gene3D" id="3.40.50.970">
    <property type="match status" value="1"/>
</dbReference>
<keyword evidence="3" id="KW-0560">Oxidoreductase</keyword>
<organism evidence="8 9">
    <name type="scientific">Paralvinella palmiformis</name>
    <dbReference type="NCBI Taxonomy" id="53620"/>
    <lineage>
        <taxon>Eukaryota</taxon>
        <taxon>Metazoa</taxon>
        <taxon>Spiralia</taxon>
        <taxon>Lophotrochozoa</taxon>
        <taxon>Annelida</taxon>
        <taxon>Polychaeta</taxon>
        <taxon>Sedentaria</taxon>
        <taxon>Canalipalpata</taxon>
        <taxon>Terebellida</taxon>
        <taxon>Terebelliformia</taxon>
        <taxon>Alvinellidae</taxon>
        <taxon>Paralvinella</taxon>
    </lineage>
</organism>
<dbReference type="InterPro" id="IPR033248">
    <property type="entry name" value="Transketolase_C"/>
</dbReference>
<proteinExistence type="predicted"/>
<feature type="domain" description="Transketolase-like pyrimidine-binding" evidence="7">
    <location>
        <begin position="1"/>
        <end position="174"/>
    </location>
</feature>
<dbReference type="NCBIfam" id="NF008854">
    <property type="entry name" value="PRK11892.1"/>
    <property type="match status" value="1"/>
</dbReference>
<protein>
    <recommendedName>
        <fullName evidence="2">Pyruvate dehydrogenase E1 component subunit beta, mitochondrial</fullName>
    </recommendedName>
</protein>
<dbReference type="FunFam" id="3.40.50.970:FF:000001">
    <property type="entry name" value="Pyruvate dehydrogenase E1 beta subunit"/>
    <property type="match status" value="1"/>
</dbReference>
<dbReference type="SUPFAM" id="SSF52922">
    <property type="entry name" value="TK C-terminal domain-like"/>
    <property type="match status" value="1"/>
</dbReference>
<evidence type="ECO:0000256" key="4">
    <source>
        <dbReference type="ARBA" id="ARBA00023052"/>
    </source>
</evidence>
<evidence type="ECO:0000256" key="6">
    <source>
        <dbReference type="ARBA" id="ARBA00051231"/>
    </source>
</evidence>
<dbReference type="SUPFAM" id="SSF52518">
    <property type="entry name" value="Thiamin diphosphate-binding fold (THDP-binding)"/>
    <property type="match status" value="1"/>
</dbReference>